<dbReference type="Gene3D" id="1.20.5.780">
    <property type="entry name" value="Single helix bin"/>
    <property type="match status" value="1"/>
</dbReference>
<organism evidence="2 3">
    <name type="scientific">Phaeovulum veldkampii DSM 11550</name>
    <dbReference type="NCBI Taxonomy" id="1185920"/>
    <lineage>
        <taxon>Bacteria</taxon>
        <taxon>Pseudomonadati</taxon>
        <taxon>Pseudomonadota</taxon>
        <taxon>Alphaproteobacteria</taxon>
        <taxon>Rhodobacterales</taxon>
        <taxon>Paracoccaceae</taxon>
        <taxon>Phaeovulum</taxon>
    </lineage>
</organism>
<proteinExistence type="predicted"/>
<evidence type="ECO:0000313" key="3">
    <source>
        <dbReference type="Proteomes" id="UP000241899"/>
    </source>
</evidence>
<protein>
    <recommendedName>
        <fullName evidence="4">DUF1778 domain-containing protein</fullName>
    </recommendedName>
</protein>
<dbReference type="AlphaFoldDB" id="A0A2T4J816"/>
<keyword evidence="3" id="KW-1185">Reference proteome</keyword>
<evidence type="ECO:0008006" key="4">
    <source>
        <dbReference type="Google" id="ProtNLM"/>
    </source>
</evidence>
<reference evidence="2 3" key="1">
    <citation type="submission" date="2018-03" db="EMBL/GenBank/DDBJ databases">
        <title>Rhodobacter veldkampii.</title>
        <authorList>
            <person name="Meyer T.E."/>
            <person name="Miller S."/>
            <person name="Lodha T."/>
            <person name="Gandham S."/>
            <person name="Chintalapati S."/>
            <person name="Chintalapati V.R."/>
        </authorList>
    </citation>
    <scope>NUCLEOTIDE SEQUENCE [LARGE SCALE GENOMIC DNA]</scope>
    <source>
        <strain evidence="2 3">DSM 11550</strain>
    </source>
</reference>
<dbReference type="Proteomes" id="UP000241899">
    <property type="component" value="Unassembled WGS sequence"/>
</dbReference>
<dbReference type="EMBL" id="PZKF01000066">
    <property type="protein sequence ID" value="PTE14035.1"/>
    <property type="molecule type" value="Genomic_DNA"/>
</dbReference>
<keyword evidence="1" id="KW-1277">Toxin-antitoxin system</keyword>
<dbReference type="Pfam" id="PF08681">
    <property type="entry name" value="TacA1"/>
    <property type="match status" value="1"/>
</dbReference>
<gene>
    <name evidence="2" type="ORF">C5F46_15230</name>
</gene>
<name>A0A2T4J816_9RHOB</name>
<accession>A0A2T4J816</accession>
<evidence type="ECO:0000256" key="1">
    <source>
        <dbReference type="ARBA" id="ARBA00022649"/>
    </source>
</evidence>
<dbReference type="InterPro" id="IPR014795">
    <property type="entry name" value="TacA_1-like"/>
</dbReference>
<evidence type="ECO:0000313" key="2">
    <source>
        <dbReference type="EMBL" id="PTE14035.1"/>
    </source>
</evidence>
<comment type="caution">
    <text evidence="2">The sequence shown here is derived from an EMBL/GenBank/DDBJ whole genome shotgun (WGS) entry which is preliminary data.</text>
</comment>
<sequence>MDASREAAEAVVSDRHAFRSDAARSRSFMDIFDAEPRQTERLRRLIVSRAPWDEQQ</sequence>